<protein>
    <submittedName>
        <fullName evidence="1">Uncharacterized protein</fullName>
    </submittedName>
</protein>
<dbReference type="AlphaFoldDB" id="A0A151WYM5"/>
<dbReference type="Proteomes" id="UP000075809">
    <property type="component" value="Unassembled WGS sequence"/>
</dbReference>
<evidence type="ECO:0000313" key="1">
    <source>
        <dbReference type="EMBL" id="KYQ52795.1"/>
    </source>
</evidence>
<keyword evidence="2" id="KW-1185">Reference proteome</keyword>
<proteinExistence type="predicted"/>
<sequence>MFHFKKNKRGHASHEGRERVFHLKEGCGKTRSMFHERQRGRRDFTQFHNYPRYRLTVVWTVSARVVISLEITPVKLSPRLLRILHLFRARFLRLPRINAGSNFAPLN</sequence>
<reference evidence="1 2" key="1">
    <citation type="submission" date="2015-09" db="EMBL/GenBank/DDBJ databases">
        <title>Trachymyrmex zeteki WGS genome.</title>
        <authorList>
            <person name="Nygaard S."/>
            <person name="Hu H."/>
            <person name="Boomsma J."/>
            <person name="Zhang G."/>
        </authorList>
    </citation>
    <scope>NUCLEOTIDE SEQUENCE [LARGE SCALE GENOMIC DNA]</scope>
    <source>
        <strain evidence="1">Tzet28-1</strain>
        <tissue evidence="1">Whole body</tissue>
    </source>
</reference>
<organism evidence="1 2">
    <name type="scientific">Mycetomoellerius zeteki</name>
    <dbReference type="NCBI Taxonomy" id="64791"/>
    <lineage>
        <taxon>Eukaryota</taxon>
        <taxon>Metazoa</taxon>
        <taxon>Ecdysozoa</taxon>
        <taxon>Arthropoda</taxon>
        <taxon>Hexapoda</taxon>
        <taxon>Insecta</taxon>
        <taxon>Pterygota</taxon>
        <taxon>Neoptera</taxon>
        <taxon>Endopterygota</taxon>
        <taxon>Hymenoptera</taxon>
        <taxon>Apocrita</taxon>
        <taxon>Aculeata</taxon>
        <taxon>Formicoidea</taxon>
        <taxon>Formicidae</taxon>
        <taxon>Myrmicinae</taxon>
        <taxon>Mycetomoellerius</taxon>
    </lineage>
</organism>
<gene>
    <name evidence="1" type="ORF">ALC60_08084</name>
</gene>
<dbReference type="EMBL" id="KQ982652">
    <property type="protein sequence ID" value="KYQ52795.1"/>
    <property type="molecule type" value="Genomic_DNA"/>
</dbReference>
<evidence type="ECO:0000313" key="2">
    <source>
        <dbReference type="Proteomes" id="UP000075809"/>
    </source>
</evidence>
<name>A0A151WYM5_9HYME</name>
<accession>A0A151WYM5</accession>